<dbReference type="InterPro" id="IPR019797">
    <property type="entry name" value="Glutamate_5-kinase_CS"/>
</dbReference>
<evidence type="ECO:0000256" key="8">
    <source>
        <dbReference type="HAMAP-Rule" id="MF_00456"/>
    </source>
</evidence>
<evidence type="ECO:0000259" key="9">
    <source>
        <dbReference type="SMART" id="SM00359"/>
    </source>
</evidence>
<feature type="binding site" evidence="8">
    <location>
        <begin position="210"/>
        <end position="216"/>
    </location>
    <ligand>
        <name>ATP</name>
        <dbReference type="ChEBI" id="CHEBI:30616"/>
    </ligand>
</feature>
<dbReference type="NCBIfam" id="TIGR01027">
    <property type="entry name" value="proB"/>
    <property type="match status" value="1"/>
</dbReference>
<comment type="pathway">
    <text evidence="8">Amino-acid biosynthesis; L-proline biosynthesis; L-glutamate 5-semialdehyde from L-glutamate: step 1/2.</text>
</comment>
<feature type="binding site" evidence="8">
    <location>
        <position position="49"/>
    </location>
    <ligand>
        <name>substrate</name>
    </ligand>
</feature>
<dbReference type="InterPro" id="IPR036393">
    <property type="entry name" value="AceGlu_kinase-like_sf"/>
</dbReference>
<dbReference type="PANTHER" id="PTHR43654">
    <property type="entry name" value="GLUTAMATE 5-KINASE"/>
    <property type="match status" value="1"/>
</dbReference>
<dbReference type="InterPro" id="IPR001057">
    <property type="entry name" value="Glu/AcGlu_kinase"/>
</dbReference>
<comment type="subcellular location">
    <subcellularLocation>
        <location evidence="8">Cytoplasm</location>
    </subcellularLocation>
</comment>
<keyword evidence="6 8" id="KW-0418">Kinase</keyword>
<feature type="binding site" evidence="8">
    <location>
        <begin position="168"/>
        <end position="169"/>
    </location>
    <ligand>
        <name>ATP</name>
        <dbReference type="ChEBI" id="CHEBI:30616"/>
    </ligand>
</feature>
<dbReference type="Proteomes" id="UP000830167">
    <property type="component" value="Chromosome"/>
</dbReference>
<keyword evidence="5 8" id="KW-0547">Nucleotide-binding</keyword>
<dbReference type="PANTHER" id="PTHR43654:SF1">
    <property type="entry name" value="ISOPENTENYL PHOSPHATE KINASE"/>
    <property type="match status" value="1"/>
</dbReference>
<dbReference type="SUPFAM" id="SSF53633">
    <property type="entry name" value="Carbamate kinase-like"/>
    <property type="match status" value="1"/>
</dbReference>
<dbReference type="InterPro" id="IPR036974">
    <property type="entry name" value="PUA_sf"/>
</dbReference>
<dbReference type="EC" id="2.7.2.11" evidence="8"/>
<feature type="binding site" evidence="8">
    <location>
        <position position="136"/>
    </location>
    <ligand>
        <name>substrate</name>
    </ligand>
</feature>
<evidence type="ECO:0000256" key="3">
    <source>
        <dbReference type="ARBA" id="ARBA00022650"/>
    </source>
</evidence>
<evidence type="ECO:0000256" key="2">
    <source>
        <dbReference type="ARBA" id="ARBA00022605"/>
    </source>
</evidence>
<proteinExistence type="inferred from homology"/>
<dbReference type="InterPro" id="IPR002478">
    <property type="entry name" value="PUA"/>
</dbReference>
<dbReference type="PROSITE" id="PS50890">
    <property type="entry name" value="PUA"/>
    <property type="match status" value="1"/>
</dbReference>
<keyword evidence="11" id="KW-1185">Reference proteome</keyword>
<evidence type="ECO:0000256" key="1">
    <source>
        <dbReference type="ARBA" id="ARBA00022490"/>
    </source>
</evidence>
<dbReference type="PRINTS" id="PR00474">
    <property type="entry name" value="GLU5KINASE"/>
</dbReference>
<dbReference type="RefSeq" id="WP_347437388.1">
    <property type="nucleotide sequence ID" value="NZ_CP089291.1"/>
</dbReference>
<comment type="similarity">
    <text evidence="8">Belongs to the glutamate 5-kinase family.</text>
</comment>
<dbReference type="InterPro" id="IPR001048">
    <property type="entry name" value="Asp/Glu/Uridylate_kinase"/>
</dbReference>
<dbReference type="Gene3D" id="3.40.1160.10">
    <property type="entry name" value="Acetylglutamate kinase-like"/>
    <property type="match status" value="2"/>
</dbReference>
<dbReference type="SUPFAM" id="SSF88697">
    <property type="entry name" value="PUA domain-like"/>
    <property type="match status" value="1"/>
</dbReference>
<dbReference type="EMBL" id="CP089291">
    <property type="protein sequence ID" value="UOF90689.1"/>
    <property type="molecule type" value="Genomic_DNA"/>
</dbReference>
<dbReference type="SMART" id="SM00359">
    <property type="entry name" value="PUA"/>
    <property type="match status" value="1"/>
</dbReference>
<gene>
    <name evidence="8 10" type="primary">proB</name>
    <name evidence="10" type="ORF">LSG31_23025</name>
</gene>
<dbReference type="InterPro" id="IPR015947">
    <property type="entry name" value="PUA-like_sf"/>
</dbReference>
<dbReference type="InterPro" id="IPR011529">
    <property type="entry name" value="Glu_5kinase"/>
</dbReference>
<keyword evidence="7 8" id="KW-0067">ATP-binding</keyword>
<protein>
    <recommendedName>
        <fullName evidence="8">Glutamate 5-kinase</fullName>
        <ecNumber evidence="8">2.7.2.11</ecNumber>
    </recommendedName>
    <alternativeName>
        <fullName evidence="8">Gamma-glutamyl kinase</fullName>
        <shortName evidence="8">GK</shortName>
    </alternativeName>
</protein>
<keyword evidence="2 8" id="KW-0028">Amino-acid biosynthesis</keyword>
<evidence type="ECO:0000256" key="6">
    <source>
        <dbReference type="ARBA" id="ARBA00022777"/>
    </source>
</evidence>
<dbReference type="InterPro" id="IPR005715">
    <property type="entry name" value="Glu_5kinase/COase_Synthase"/>
</dbReference>
<evidence type="ECO:0000256" key="5">
    <source>
        <dbReference type="ARBA" id="ARBA00022741"/>
    </source>
</evidence>
<sequence>MKQQRIVVKVGSSSLTGTNGLISLEKIQGLTAQIAQLQNEGYRVILVSSGAVAAGLGKLGWKRASITMPEKQAASAVGQGLLIDTYAQLFAEHGIVIAQVLLTRSDIEDRKRFLHIRNTLETLLQHGIVPIINENDTVAVEEIRFGDNDTLGSLVALVAEADMLILLTDIDGLYTAHPKKNPDARRISDVWEITEEMERSAGGQGSDVGTGGMRTKLTAAKIATHSGILVKIAASSEPDVLQKIVSGDTIGTTFHPKPDSIGGKKSWMIHGTRVEGTIAIDDGAVEALTEHTGSLLMPGIVAVEGEFHEGAVVEIASAKGEVIGKGVAHFSAWDLKLLLEQKKSGQTLRNLHEVIHRNELVIIKEGNGHVYTG</sequence>
<dbReference type="CDD" id="cd04242">
    <property type="entry name" value="AAK_G5K_ProB"/>
    <property type="match status" value="1"/>
</dbReference>
<name>A0ABY4CK83_9BACL</name>
<evidence type="ECO:0000256" key="4">
    <source>
        <dbReference type="ARBA" id="ARBA00022679"/>
    </source>
</evidence>
<keyword evidence="3 8" id="KW-0641">Proline biosynthesis</keyword>
<keyword evidence="1 8" id="KW-0963">Cytoplasm</keyword>
<comment type="catalytic activity">
    <reaction evidence="8">
        <text>L-glutamate + ATP = L-glutamyl 5-phosphate + ADP</text>
        <dbReference type="Rhea" id="RHEA:14877"/>
        <dbReference type="ChEBI" id="CHEBI:29985"/>
        <dbReference type="ChEBI" id="CHEBI:30616"/>
        <dbReference type="ChEBI" id="CHEBI:58274"/>
        <dbReference type="ChEBI" id="CHEBI:456216"/>
        <dbReference type="EC" id="2.7.2.11"/>
    </reaction>
</comment>
<dbReference type="Gene3D" id="2.30.130.10">
    <property type="entry name" value="PUA domain"/>
    <property type="match status" value="1"/>
</dbReference>
<dbReference type="Pfam" id="PF00696">
    <property type="entry name" value="AA_kinase"/>
    <property type="match status" value="1"/>
</dbReference>
<feature type="binding site" evidence="8">
    <location>
        <position position="148"/>
    </location>
    <ligand>
        <name>substrate</name>
    </ligand>
</feature>
<feature type="binding site" evidence="8">
    <location>
        <position position="9"/>
    </location>
    <ligand>
        <name>ATP</name>
        <dbReference type="ChEBI" id="CHEBI:30616"/>
    </ligand>
</feature>
<dbReference type="InterPro" id="IPR041739">
    <property type="entry name" value="G5K_ProB"/>
</dbReference>
<feature type="domain" description="PUA" evidence="9">
    <location>
        <begin position="276"/>
        <end position="355"/>
    </location>
</feature>
<dbReference type="GO" id="GO:0004349">
    <property type="term" value="F:glutamate 5-kinase activity"/>
    <property type="evidence" value="ECO:0007669"/>
    <property type="project" value="UniProtKB-EC"/>
</dbReference>
<dbReference type="PIRSF" id="PIRSF000729">
    <property type="entry name" value="GK"/>
    <property type="match status" value="1"/>
</dbReference>
<evidence type="ECO:0000313" key="10">
    <source>
        <dbReference type="EMBL" id="UOF90689.1"/>
    </source>
</evidence>
<comment type="function">
    <text evidence="8">Catalyzes the transfer of a phosphate group to glutamate to form L-glutamate 5-phosphate.</text>
</comment>
<dbReference type="PROSITE" id="PS00902">
    <property type="entry name" value="GLUTAMATE_5_KINASE"/>
    <property type="match status" value="1"/>
</dbReference>
<dbReference type="CDD" id="cd21157">
    <property type="entry name" value="PUA_G5K"/>
    <property type="match status" value="1"/>
</dbReference>
<organism evidence="10 11">
    <name type="scientific">Fodinisporobacter ferrooxydans</name>
    <dbReference type="NCBI Taxonomy" id="2901836"/>
    <lineage>
        <taxon>Bacteria</taxon>
        <taxon>Bacillati</taxon>
        <taxon>Bacillota</taxon>
        <taxon>Bacilli</taxon>
        <taxon>Bacillales</taxon>
        <taxon>Alicyclobacillaceae</taxon>
        <taxon>Fodinisporobacter</taxon>
    </lineage>
</organism>
<dbReference type="HAMAP" id="MF_00456">
    <property type="entry name" value="ProB"/>
    <property type="match status" value="1"/>
</dbReference>
<keyword evidence="4 8" id="KW-0808">Transferase</keyword>
<evidence type="ECO:0000256" key="7">
    <source>
        <dbReference type="ARBA" id="ARBA00022840"/>
    </source>
</evidence>
<dbReference type="Pfam" id="PF01472">
    <property type="entry name" value="PUA"/>
    <property type="match status" value="1"/>
</dbReference>
<accession>A0ABY4CK83</accession>
<evidence type="ECO:0000313" key="11">
    <source>
        <dbReference type="Proteomes" id="UP000830167"/>
    </source>
</evidence>
<reference evidence="10" key="1">
    <citation type="submission" date="2021-12" db="EMBL/GenBank/DDBJ databases">
        <title>Alicyclobacillaceae gen. nov., sp. nov., isolated from chalcocite enrichment system.</title>
        <authorList>
            <person name="Jiang Z."/>
        </authorList>
    </citation>
    <scope>NUCLEOTIDE SEQUENCE</scope>
    <source>
        <strain evidence="10">MYW30-H2</strain>
    </source>
</reference>